<keyword evidence="2" id="KW-0238">DNA-binding</keyword>
<dbReference type="Gene3D" id="1.10.10.60">
    <property type="entry name" value="Homeodomain-like"/>
    <property type="match status" value="1"/>
</dbReference>
<dbReference type="AlphaFoldDB" id="A0A494Y3B3"/>
<dbReference type="PRINTS" id="PR00032">
    <property type="entry name" value="HTHARAC"/>
</dbReference>
<dbReference type="PROSITE" id="PS01124">
    <property type="entry name" value="HTH_ARAC_FAMILY_2"/>
    <property type="match status" value="1"/>
</dbReference>
<dbReference type="Pfam" id="PF02311">
    <property type="entry name" value="AraC_binding"/>
    <property type="match status" value="1"/>
</dbReference>
<dbReference type="SUPFAM" id="SSF46689">
    <property type="entry name" value="Homeodomain-like"/>
    <property type="match status" value="1"/>
</dbReference>
<keyword evidence="3" id="KW-0010">Activator</keyword>
<accession>A0A494Y3B3</accession>
<protein>
    <submittedName>
        <fullName evidence="6">Helix-turn-helix domain-containing protein</fullName>
    </submittedName>
</protein>
<sequence length="297" mass="33157">MRHIPNYSLYGESARPPWYDGFNFEWIPERSKPNDFHIAAHRHDALLQVLYIRGGKGHVFIEEARVDFVPPCIVVLPAQTVHGFVFAPDIDGLVVTAAQRSLETVAHVVSPGLVAVLQHAAMIPVTGESVTDATLMKLFEPIEREFRRSDRGYGAAGISMLVALFVQIARLGERRETSATPGHERRAAHLRRFRELIAEHCRTHEPVEFYADKLGITAAQLGRLCRDELSSSPTALVNAHLMREAQRDLVYSGLSIKQVAHGLGFSDVAYFSRYFRKQTGVTPTQFQATAIKALTTE</sequence>
<comment type="caution">
    <text evidence="6">The sequence shown here is derived from an EMBL/GenBank/DDBJ whole genome shotgun (WGS) entry which is preliminary data.</text>
</comment>
<dbReference type="PANTHER" id="PTHR43280">
    <property type="entry name" value="ARAC-FAMILY TRANSCRIPTIONAL REGULATOR"/>
    <property type="match status" value="1"/>
</dbReference>
<dbReference type="InterPro" id="IPR018060">
    <property type="entry name" value="HTH_AraC"/>
</dbReference>
<dbReference type="InterPro" id="IPR047264">
    <property type="entry name" value="Cupin_HpaA-like_N"/>
</dbReference>
<gene>
    <name evidence="6" type="ORF">D7S86_12175</name>
</gene>
<organism evidence="6 7">
    <name type="scientific">Pararobbsia silviterrae</name>
    <dbReference type="NCBI Taxonomy" id="1792498"/>
    <lineage>
        <taxon>Bacteria</taxon>
        <taxon>Pseudomonadati</taxon>
        <taxon>Pseudomonadota</taxon>
        <taxon>Betaproteobacteria</taxon>
        <taxon>Burkholderiales</taxon>
        <taxon>Burkholderiaceae</taxon>
        <taxon>Pararobbsia</taxon>
    </lineage>
</organism>
<name>A0A494Y3B3_9BURK</name>
<evidence type="ECO:0000313" key="6">
    <source>
        <dbReference type="EMBL" id="RKP55943.1"/>
    </source>
</evidence>
<dbReference type="InterPro" id="IPR037923">
    <property type="entry name" value="HTH-like"/>
</dbReference>
<evidence type="ECO:0000259" key="5">
    <source>
        <dbReference type="PROSITE" id="PS01124"/>
    </source>
</evidence>
<keyword evidence="7" id="KW-1185">Reference proteome</keyword>
<dbReference type="PANTHER" id="PTHR43280:SF32">
    <property type="entry name" value="TRANSCRIPTIONAL REGULATORY PROTEIN"/>
    <property type="match status" value="1"/>
</dbReference>
<dbReference type="CDD" id="cd06999">
    <property type="entry name" value="cupin_HpaA-like_N"/>
    <property type="match status" value="1"/>
</dbReference>
<dbReference type="InterPro" id="IPR020449">
    <property type="entry name" value="Tscrpt_reg_AraC-type_HTH"/>
</dbReference>
<dbReference type="SUPFAM" id="SSF51215">
    <property type="entry name" value="Regulatory protein AraC"/>
    <property type="match status" value="1"/>
</dbReference>
<dbReference type="InterPro" id="IPR009057">
    <property type="entry name" value="Homeodomain-like_sf"/>
</dbReference>
<keyword evidence="1" id="KW-0805">Transcription regulation</keyword>
<dbReference type="GO" id="GO:0043565">
    <property type="term" value="F:sequence-specific DNA binding"/>
    <property type="evidence" value="ECO:0007669"/>
    <property type="project" value="InterPro"/>
</dbReference>
<evidence type="ECO:0000256" key="2">
    <source>
        <dbReference type="ARBA" id="ARBA00023125"/>
    </source>
</evidence>
<reference evidence="6 7" key="1">
    <citation type="submission" date="2018-10" db="EMBL/GenBank/DDBJ databases">
        <title>Robbsia sp. DHC34, isolated from soil.</title>
        <authorList>
            <person name="Gao Z.-H."/>
            <person name="Qiu L.-H."/>
        </authorList>
    </citation>
    <scope>NUCLEOTIDE SEQUENCE [LARGE SCALE GENOMIC DNA]</scope>
    <source>
        <strain evidence="6 7">DHC34</strain>
    </source>
</reference>
<dbReference type="SMART" id="SM00342">
    <property type="entry name" value="HTH_ARAC"/>
    <property type="match status" value="1"/>
</dbReference>
<dbReference type="Proteomes" id="UP000270342">
    <property type="component" value="Unassembled WGS sequence"/>
</dbReference>
<evidence type="ECO:0000256" key="4">
    <source>
        <dbReference type="ARBA" id="ARBA00023163"/>
    </source>
</evidence>
<evidence type="ECO:0000256" key="3">
    <source>
        <dbReference type="ARBA" id="ARBA00023159"/>
    </source>
</evidence>
<dbReference type="InterPro" id="IPR014710">
    <property type="entry name" value="RmlC-like_jellyroll"/>
</dbReference>
<proteinExistence type="predicted"/>
<dbReference type="EMBL" id="RBZU01000004">
    <property type="protein sequence ID" value="RKP55943.1"/>
    <property type="molecule type" value="Genomic_DNA"/>
</dbReference>
<dbReference type="Gene3D" id="2.60.120.10">
    <property type="entry name" value="Jelly Rolls"/>
    <property type="match status" value="1"/>
</dbReference>
<dbReference type="GO" id="GO:0003700">
    <property type="term" value="F:DNA-binding transcription factor activity"/>
    <property type="evidence" value="ECO:0007669"/>
    <property type="project" value="InterPro"/>
</dbReference>
<feature type="domain" description="HTH araC/xylS-type" evidence="5">
    <location>
        <begin position="191"/>
        <end position="289"/>
    </location>
</feature>
<evidence type="ECO:0000256" key="1">
    <source>
        <dbReference type="ARBA" id="ARBA00023015"/>
    </source>
</evidence>
<evidence type="ECO:0000313" key="7">
    <source>
        <dbReference type="Proteomes" id="UP000270342"/>
    </source>
</evidence>
<keyword evidence="4" id="KW-0804">Transcription</keyword>
<dbReference type="Pfam" id="PF12833">
    <property type="entry name" value="HTH_18"/>
    <property type="match status" value="1"/>
</dbReference>
<dbReference type="RefSeq" id="WP_121086736.1">
    <property type="nucleotide sequence ID" value="NZ_RBZU01000004.1"/>
</dbReference>
<dbReference type="OrthoDB" id="9803764at2"/>
<dbReference type="InterPro" id="IPR003313">
    <property type="entry name" value="AraC-bd"/>
</dbReference>